<name>A0A1R3FZH9_9ROSI</name>
<dbReference type="EMBL" id="AWUE01024262">
    <property type="protein sequence ID" value="OMO51242.1"/>
    <property type="molecule type" value="Genomic_DNA"/>
</dbReference>
<dbReference type="Proteomes" id="UP000187203">
    <property type="component" value="Unassembled WGS sequence"/>
</dbReference>
<comment type="caution">
    <text evidence="2">The sequence shown here is derived from an EMBL/GenBank/DDBJ whole genome shotgun (WGS) entry which is preliminary data.</text>
</comment>
<dbReference type="OrthoDB" id="1075193at2759"/>
<protein>
    <submittedName>
        <fullName evidence="2">Uncharacterized protein</fullName>
    </submittedName>
</protein>
<organism evidence="2 3">
    <name type="scientific">Corchorus olitorius</name>
    <dbReference type="NCBI Taxonomy" id="93759"/>
    <lineage>
        <taxon>Eukaryota</taxon>
        <taxon>Viridiplantae</taxon>
        <taxon>Streptophyta</taxon>
        <taxon>Embryophyta</taxon>
        <taxon>Tracheophyta</taxon>
        <taxon>Spermatophyta</taxon>
        <taxon>Magnoliopsida</taxon>
        <taxon>eudicotyledons</taxon>
        <taxon>Gunneridae</taxon>
        <taxon>Pentapetalae</taxon>
        <taxon>rosids</taxon>
        <taxon>malvids</taxon>
        <taxon>Malvales</taxon>
        <taxon>Malvaceae</taxon>
        <taxon>Grewioideae</taxon>
        <taxon>Apeibeae</taxon>
        <taxon>Corchorus</taxon>
    </lineage>
</organism>
<feature type="compositionally biased region" description="Polar residues" evidence="1">
    <location>
        <begin position="1"/>
        <end position="12"/>
    </location>
</feature>
<keyword evidence="3" id="KW-1185">Reference proteome</keyword>
<proteinExistence type="predicted"/>
<feature type="region of interest" description="Disordered" evidence="1">
    <location>
        <begin position="1"/>
        <end position="43"/>
    </location>
</feature>
<accession>A0A1R3FZH9</accession>
<gene>
    <name evidence="2" type="ORF">COLO4_37757</name>
</gene>
<evidence type="ECO:0000313" key="2">
    <source>
        <dbReference type="EMBL" id="OMO51242.1"/>
    </source>
</evidence>
<sequence>MKRQGEGSNNPDGKNEGKKKSRRSGVVAKEEGDKGKKTDGGMKLENLLGWEEWPWMRGVADEQMSWGSVWSPFWDVDFVDKAYAAFFNDVAWDDDIWNLKSVIEIPSPNP</sequence>
<evidence type="ECO:0000313" key="3">
    <source>
        <dbReference type="Proteomes" id="UP000187203"/>
    </source>
</evidence>
<dbReference type="AlphaFoldDB" id="A0A1R3FZH9"/>
<feature type="compositionally biased region" description="Basic and acidic residues" evidence="1">
    <location>
        <begin position="28"/>
        <end position="42"/>
    </location>
</feature>
<evidence type="ECO:0000256" key="1">
    <source>
        <dbReference type="SAM" id="MobiDB-lite"/>
    </source>
</evidence>
<reference evidence="3" key="1">
    <citation type="submission" date="2013-09" db="EMBL/GenBank/DDBJ databases">
        <title>Corchorus olitorius genome sequencing.</title>
        <authorList>
            <person name="Alam M."/>
            <person name="Haque M.S."/>
            <person name="Islam M.S."/>
            <person name="Emdad E.M."/>
            <person name="Islam M.M."/>
            <person name="Ahmed B."/>
            <person name="Halim A."/>
            <person name="Hossen Q.M.M."/>
            <person name="Hossain M.Z."/>
            <person name="Ahmed R."/>
            <person name="Khan M.M."/>
            <person name="Islam R."/>
            <person name="Rashid M.M."/>
            <person name="Khan S.A."/>
            <person name="Rahman M.S."/>
            <person name="Alam M."/>
            <person name="Yahiya A.S."/>
            <person name="Khan M.S."/>
            <person name="Azam M.S."/>
            <person name="Haque T."/>
            <person name="Lashkar M.Z.H."/>
            <person name="Akhand A.I."/>
            <person name="Morshed G."/>
            <person name="Roy S."/>
            <person name="Uddin K.S."/>
            <person name="Rabeya T."/>
            <person name="Hossain A.S."/>
            <person name="Chowdhury A."/>
            <person name="Snigdha A.R."/>
            <person name="Mortoza M.S."/>
            <person name="Matin S.A."/>
            <person name="Hoque S.M.E."/>
            <person name="Islam M.K."/>
            <person name="Roy D.K."/>
            <person name="Haider R."/>
            <person name="Moosa M.M."/>
            <person name="Elias S.M."/>
            <person name="Hasan A.M."/>
            <person name="Jahan S."/>
            <person name="Shafiuddin M."/>
            <person name="Mahmood N."/>
            <person name="Shommy N.S."/>
        </authorList>
    </citation>
    <scope>NUCLEOTIDE SEQUENCE [LARGE SCALE GENOMIC DNA]</scope>
    <source>
        <strain evidence="3">cv. O-4</strain>
    </source>
</reference>